<accession>A0ABT0A4U2</accession>
<evidence type="ECO:0000256" key="1">
    <source>
        <dbReference type="SAM" id="Phobius"/>
    </source>
</evidence>
<evidence type="ECO:0000313" key="2">
    <source>
        <dbReference type="EMBL" id="MCJ0826008.1"/>
    </source>
</evidence>
<comment type="caution">
    <text evidence="2">The sequence shown here is derived from an EMBL/GenBank/DDBJ whole genome shotgun (WGS) entry which is preliminary data.</text>
</comment>
<keyword evidence="1" id="KW-0472">Membrane</keyword>
<feature type="transmembrane region" description="Helical" evidence="1">
    <location>
        <begin position="106"/>
        <end position="127"/>
    </location>
</feature>
<gene>
    <name evidence="2" type="ORF">MQC88_08570</name>
</gene>
<organism evidence="2 3">
    <name type="scientific">Cognatiluteimonas sedimenti</name>
    <dbReference type="NCBI Taxonomy" id="2927791"/>
    <lineage>
        <taxon>Bacteria</taxon>
        <taxon>Pseudomonadati</taxon>
        <taxon>Pseudomonadota</taxon>
        <taxon>Gammaproteobacteria</taxon>
        <taxon>Lysobacterales</taxon>
        <taxon>Lysobacteraceae</taxon>
        <taxon>Cognatiluteimonas</taxon>
    </lineage>
</organism>
<keyword evidence="1" id="KW-1133">Transmembrane helix</keyword>
<reference evidence="2 3" key="1">
    <citation type="submission" date="2022-03" db="EMBL/GenBank/DDBJ databases">
        <title>Luteimonas soily sp. nov., a novel bacterium isolated from the soil.</title>
        <authorList>
            <person name="Zhang X."/>
        </authorList>
    </citation>
    <scope>NUCLEOTIDE SEQUENCE [LARGE SCALE GENOMIC DNA]</scope>
    <source>
        <strain evidence="2 3">50</strain>
    </source>
</reference>
<dbReference type="RefSeq" id="WP_243321055.1">
    <property type="nucleotide sequence ID" value="NZ_JALGCL010000002.1"/>
</dbReference>
<sequence length="209" mass="22053">MSLHRWGIAGLLAGAGVAFWLLLAGPSRLLGVDAGQAGTALLVTVAWVSMYRVSRLPGDELGAAASPAEWKAWIGAGFMLAAIVYFLAKIEVFAAAGVFADADASAVARNLVLLLVAWSVLSTVLASRWKGAVEEDERDRAIAARAAAWGRGALVVAVIMLAVALGLSPASRLQWASHFMVANLLVLAVMWGCLFEYAAGAVLHWRARR</sequence>
<evidence type="ECO:0008006" key="4">
    <source>
        <dbReference type="Google" id="ProtNLM"/>
    </source>
</evidence>
<name>A0ABT0A4U2_9GAMM</name>
<feature type="transmembrane region" description="Helical" evidence="1">
    <location>
        <begin position="148"/>
        <end position="167"/>
    </location>
</feature>
<feature type="transmembrane region" description="Helical" evidence="1">
    <location>
        <begin position="34"/>
        <end position="51"/>
    </location>
</feature>
<feature type="transmembrane region" description="Helical" evidence="1">
    <location>
        <begin position="179"/>
        <end position="203"/>
    </location>
</feature>
<dbReference type="EMBL" id="JALGCL010000002">
    <property type="protein sequence ID" value="MCJ0826008.1"/>
    <property type="molecule type" value="Genomic_DNA"/>
</dbReference>
<feature type="transmembrane region" description="Helical" evidence="1">
    <location>
        <begin position="72"/>
        <end position="100"/>
    </location>
</feature>
<proteinExistence type="predicted"/>
<keyword evidence="1" id="KW-0812">Transmembrane</keyword>
<protein>
    <recommendedName>
        <fullName evidence="4">DUF3180 domain-containing protein</fullName>
    </recommendedName>
</protein>
<keyword evidence="3" id="KW-1185">Reference proteome</keyword>
<dbReference type="Proteomes" id="UP001165423">
    <property type="component" value="Unassembled WGS sequence"/>
</dbReference>
<evidence type="ECO:0000313" key="3">
    <source>
        <dbReference type="Proteomes" id="UP001165423"/>
    </source>
</evidence>